<evidence type="ECO:0000259" key="2">
    <source>
        <dbReference type="PROSITE" id="PS50093"/>
    </source>
</evidence>
<keyword evidence="1" id="KW-0732">Signal</keyword>
<dbReference type="AlphaFoldDB" id="A0A1H3RQP5"/>
<dbReference type="PROSITE" id="PS50093">
    <property type="entry name" value="PKD"/>
    <property type="match status" value="1"/>
</dbReference>
<feature type="chain" id="PRO_5011581482" description="PKD domain-containing protein" evidence="1">
    <location>
        <begin position="28"/>
        <end position="474"/>
    </location>
</feature>
<organism evidence="3 4">
    <name type="scientific">Amycolatopsis xylanica</name>
    <dbReference type="NCBI Taxonomy" id="589385"/>
    <lineage>
        <taxon>Bacteria</taxon>
        <taxon>Bacillati</taxon>
        <taxon>Actinomycetota</taxon>
        <taxon>Actinomycetes</taxon>
        <taxon>Pseudonocardiales</taxon>
        <taxon>Pseudonocardiaceae</taxon>
        <taxon>Amycolatopsis</taxon>
    </lineage>
</organism>
<name>A0A1H3RQP5_9PSEU</name>
<dbReference type="InterPro" id="IPR013783">
    <property type="entry name" value="Ig-like_fold"/>
</dbReference>
<gene>
    <name evidence="3" type="ORF">SAMN05421504_111219</name>
</gene>
<proteinExistence type="predicted"/>
<dbReference type="InterPro" id="IPR000601">
    <property type="entry name" value="PKD_dom"/>
</dbReference>
<feature type="signal peptide" evidence="1">
    <location>
        <begin position="1"/>
        <end position="27"/>
    </location>
</feature>
<protein>
    <recommendedName>
        <fullName evidence="2">PKD domain-containing protein</fullName>
    </recommendedName>
</protein>
<dbReference type="STRING" id="589385.SAMN05421504_111219"/>
<sequence>MMLSKRTAVIGFIAAAISVLTPGFAHAAPPSNDDFDTATAITALPFRTNANTAGTVAAADDPTSCSTQVTGSVWYRYTAPADGIVRTSRGSGRYGPFIAVYTGERGALTQVPGACTNPYNGPPFTTFHVTAGTTYHVMLFEEFGSSGTVDFDFMSVPPEPNDAIAAATAAGLPAEYTGDLTRASAEPGEPAASCDPEAVQSVWYRYVPERTRSVSVEKVFGKAPAISVYRDGAELDCVPGGNHLASVFTATAGQAYYIRVADSAERAAWFDLRIATAPALRPNGYFTNDRPSVYSEIGFTPTSGDPLGRSLVSGEVRFGDGTSAPITGGELRHRYTVDGTYQVEFTGSTNDGRTGTGVKTLKVETHDVSLTGFSVPATARVDQTKPLKVSVVNARYGETVKVTLLRQTPEGYFTEVGALTQAVSAPGKVDFPFAYTYTAADAAAGKVTFKVVATLDNKDDARPSDNELIAATKF</sequence>
<evidence type="ECO:0000313" key="4">
    <source>
        <dbReference type="Proteomes" id="UP000199515"/>
    </source>
</evidence>
<dbReference type="InterPro" id="IPR035986">
    <property type="entry name" value="PKD_dom_sf"/>
</dbReference>
<dbReference type="EMBL" id="FNON01000011">
    <property type="protein sequence ID" value="SDZ27209.1"/>
    <property type="molecule type" value="Genomic_DNA"/>
</dbReference>
<keyword evidence="4" id="KW-1185">Reference proteome</keyword>
<feature type="domain" description="PKD" evidence="2">
    <location>
        <begin position="303"/>
        <end position="370"/>
    </location>
</feature>
<dbReference type="Proteomes" id="UP000199515">
    <property type="component" value="Unassembled WGS sequence"/>
</dbReference>
<dbReference type="SUPFAM" id="SSF49299">
    <property type="entry name" value="PKD domain"/>
    <property type="match status" value="1"/>
</dbReference>
<dbReference type="GO" id="GO:0005975">
    <property type="term" value="P:carbohydrate metabolic process"/>
    <property type="evidence" value="ECO:0007669"/>
    <property type="project" value="UniProtKB-ARBA"/>
</dbReference>
<dbReference type="Gene3D" id="2.60.40.10">
    <property type="entry name" value="Immunoglobulins"/>
    <property type="match status" value="1"/>
</dbReference>
<evidence type="ECO:0000256" key="1">
    <source>
        <dbReference type="SAM" id="SignalP"/>
    </source>
</evidence>
<evidence type="ECO:0000313" key="3">
    <source>
        <dbReference type="EMBL" id="SDZ27209.1"/>
    </source>
</evidence>
<reference evidence="3 4" key="1">
    <citation type="submission" date="2016-10" db="EMBL/GenBank/DDBJ databases">
        <authorList>
            <person name="de Groot N.N."/>
        </authorList>
    </citation>
    <scope>NUCLEOTIDE SEQUENCE [LARGE SCALE GENOMIC DNA]</scope>
    <source>
        <strain evidence="3 4">CPCC 202699</strain>
    </source>
</reference>
<accession>A0A1H3RQP5</accession>